<keyword evidence="2" id="KW-0238">DNA-binding</keyword>
<dbReference type="Pfam" id="PF07729">
    <property type="entry name" value="FCD"/>
    <property type="match status" value="1"/>
</dbReference>
<evidence type="ECO:0000259" key="4">
    <source>
        <dbReference type="PROSITE" id="PS50949"/>
    </source>
</evidence>
<dbReference type="InterPro" id="IPR036390">
    <property type="entry name" value="WH_DNA-bd_sf"/>
</dbReference>
<dbReference type="PANTHER" id="PTHR43537:SF5">
    <property type="entry name" value="UXU OPERON TRANSCRIPTIONAL REGULATOR"/>
    <property type="match status" value="1"/>
</dbReference>
<dbReference type="HOGENOM" id="CLU_017584_5_2_6"/>
<dbReference type="SMART" id="SM00895">
    <property type="entry name" value="FCD"/>
    <property type="match status" value="1"/>
</dbReference>
<dbReference type="PRINTS" id="PR00035">
    <property type="entry name" value="HTHGNTR"/>
</dbReference>
<dbReference type="eggNOG" id="COG1802">
    <property type="taxonomic scope" value="Bacteria"/>
</dbReference>
<dbReference type="SUPFAM" id="SSF46785">
    <property type="entry name" value="Winged helix' DNA-binding domain"/>
    <property type="match status" value="1"/>
</dbReference>
<dbReference type="STRING" id="202950.GCA_001485005_01389"/>
<accession>Q6FDJ7</accession>
<dbReference type="InterPro" id="IPR000524">
    <property type="entry name" value="Tscrpt_reg_HTH_GntR"/>
</dbReference>
<dbReference type="Gene3D" id="1.20.120.530">
    <property type="entry name" value="GntR ligand-binding domain-like"/>
    <property type="match status" value="1"/>
</dbReference>
<dbReference type="Proteomes" id="UP000000430">
    <property type="component" value="Chromosome"/>
</dbReference>
<organism evidence="5 6">
    <name type="scientific">Acinetobacter baylyi (strain ATCC 33305 / BD413 / ADP1)</name>
    <dbReference type="NCBI Taxonomy" id="62977"/>
    <lineage>
        <taxon>Bacteria</taxon>
        <taxon>Pseudomonadati</taxon>
        <taxon>Pseudomonadota</taxon>
        <taxon>Gammaproteobacteria</taxon>
        <taxon>Moraxellales</taxon>
        <taxon>Moraxellaceae</taxon>
        <taxon>Acinetobacter</taxon>
    </lineage>
</organism>
<feature type="domain" description="HTH gntR-type" evidence="4">
    <location>
        <begin position="16"/>
        <end position="83"/>
    </location>
</feature>
<dbReference type="Gene3D" id="1.10.10.10">
    <property type="entry name" value="Winged helix-like DNA-binding domain superfamily/Winged helix DNA-binding domain"/>
    <property type="match status" value="1"/>
</dbReference>
<proteinExistence type="predicted"/>
<reference evidence="5 6" key="1">
    <citation type="journal article" date="2004" name="Nucleic Acids Res.">
        <title>Unique features revealed by the genome sequence of Acinetobacter sp. ADP1, a versatile and naturally transformation competent bacterium.</title>
        <authorList>
            <person name="Barbe V."/>
            <person name="Vallenet D."/>
            <person name="Fonknechten N."/>
            <person name="Kreimeyer A."/>
            <person name="Oztas S."/>
            <person name="Labarre L."/>
            <person name="Cruveiller S."/>
            <person name="Robert C."/>
            <person name="Duprat S."/>
            <person name="Wincker P."/>
            <person name="Ornston L.N."/>
            <person name="Weissenbach J."/>
            <person name="Marliere P."/>
            <person name="Cohen G.N."/>
            <person name="Medigue C."/>
        </authorList>
    </citation>
    <scope>NUCLEOTIDE SEQUENCE [LARGE SCALE GENOMIC DNA]</scope>
    <source>
        <strain evidence="6">ATCC 33305 / BD413 / ADP1</strain>
    </source>
</reference>
<dbReference type="EMBL" id="CR543861">
    <property type="protein sequence ID" value="CAG67861.1"/>
    <property type="molecule type" value="Genomic_DNA"/>
</dbReference>
<dbReference type="InterPro" id="IPR036388">
    <property type="entry name" value="WH-like_DNA-bd_sf"/>
</dbReference>
<dbReference type="GO" id="GO:0003700">
    <property type="term" value="F:DNA-binding transcription factor activity"/>
    <property type="evidence" value="ECO:0007669"/>
    <property type="project" value="InterPro"/>
</dbReference>
<evidence type="ECO:0000256" key="2">
    <source>
        <dbReference type="ARBA" id="ARBA00023125"/>
    </source>
</evidence>
<dbReference type="InterPro" id="IPR011711">
    <property type="entry name" value="GntR_C"/>
</dbReference>
<protein>
    <submittedName>
        <fullName evidence="5">Putative transcriptional regulator (GntR-family)</fullName>
    </submittedName>
</protein>
<dbReference type="CDD" id="cd07377">
    <property type="entry name" value="WHTH_GntR"/>
    <property type="match status" value="1"/>
</dbReference>
<dbReference type="AlphaFoldDB" id="Q6FDJ7"/>
<evidence type="ECO:0000313" key="6">
    <source>
        <dbReference type="Proteomes" id="UP000000430"/>
    </source>
</evidence>
<keyword evidence="3" id="KW-0804">Transcription</keyword>
<dbReference type="PROSITE" id="PS50949">
    <property type="entry name" value="HTH_GNTR"/>
    <property type="match status" value="1"/>
</dbReference>
<dbReference type="SUPFAM" id="SSF48008">
    <property type="entry name" value="GntR ligand-binding domain-like"/>
    <property type="match status" value="1"/>
</dbReference>
<gene>
    <name evidence="5" type="ordered locus">ACIAD0968</name>
</gene>
<keyword evidence="1" id="KW-0805">Transcription regulation</keyword>
<dbReference type="GO" id="GO:0003677">
    <property type="term" value="F:DNA binding"/>
    <property type="evidence" value="ECO:0007669"/>
    <property type="project" value="UniProtKB-KW"/>
</dbReference>
<sequence>MIILMSKPLSEKKTSNNISDLIYGLLKEDIFNFVLKPGQRFTETDLSERYEASRTPIRQALYRLEQEGFVHVHFRSGWEIRPLEFKYYQELFDLRMILEKEAVKRLCELEHPEQLPALIELKKMWLIAPVDYLTDTKTLVLQSEDFHCALVRAAGNQQIAKIHQEASEKIRIVLSLGAMKEFDIAHAYQDHGAILQCILNKDAEQAIHLAEHHVLESIHEVKNITLQMISAIH</sequence>
<dbReference type="KEGG" id="aci:ACIAD0968"/>
<evidence type="ECO:0000256" key="1">
    <source>
        <dbReference type="ARBA" id="ARBA00023015"/>
    </source>
</evidence>
<dbReference type="PANTHER" id="PTHR43537">
    <property type="entry name" value="TRANSCRIPTIONAL REGULATOR, GNTR FAMILY"/>
    <property type="match status" value="1"/>
</dbReference>
<evidence type="ECO:0000256" key="3">
    <source>
        <dbReference type="ARBA" id="ARBA00023163"/>
    </source>
</evidence>
<dbReference type="OrthoDB" id="9799812at2"/>
<dbReference type="Pfam" id="PF00392">
    <property type="entry name" value="GntR"/>
    <property type="match status" value="1"/>
</dbReference>
<name>Q6FDJ7_ACIAD</name>
<evidence type="ECO:0000313" key="5">
    <source>
        <dbReference type="EMBL" id="CAG67861.1"/>
    </source>
</evidence>
<dbReference type="SMART" id="SM00345">
    <property type="entry name" value="HTH_GNTR"/>
    <property type="match status" value="1"/>
</dbReference>
<dbReference type="BioCyc" id="ASP62977:ACIAD_RS04465-MONOMER"/>
<dbReference type="InterPro" id="IPR008920">
    <property type="entry name" value="TF_FadR/GntR_C"/>
</dbReference>